<dbReference type="AlphaFoldDB" id="A0A926NAE3"/>
<accession>A0A926NAE3</accession>
<keyword evidence="2" id="KW-0472">Membrane</keyword>
<keyword evidence="2" id="KW-0812">Transmembrane</keyword>
<dbReference type="PANTHER" id="PTHR40070:SF1">
    <property type="entry name" value="UPF0478 PROTEIN YTXG"/>
    <property type="match status" value="1"/>
</dbReference>
<dbReference type="Proteomes" id="UP000661691">
    <property type="component" value="Unassembled WGS sequence"/>
</dbReference>
<evidence type="ECO:0000256" key="1">
    <source>
        <dbReference type="SAM" id="MobiDB-lite"/>
    </source>
</evidence>
<dbReference type="RefSeq" id="WP_191142379.1">
    <property type="nucleotide sequence ID" value="NZ_JACXAH010000020.1"/>
</dbReference>
<proteinExistence type="predicted"/>
<reference evidence="3" key="1">
    <citation type="submission" date="2020-09" db="EMBL/GenBank/DDBJ databases">
        <title>A novel bacterium of genus Hazenella, isolated from South China Sea.</title>
        <authorList>
            <person name="Huang H."/>
            <person name="Mo K."/>
            <person name="Hu Y."/>
        </authorList>
    </citation>
    <scope>NUCLEOTIDE SEQUENCE</scope>
    <source>
        <strain evidence="3">IB182357</strain>
    </source>
</reference>
<dbReference type="Pfam" id="PF06103">
    <property type="entry name" value="DUF948"/>
    <property type="match status" value="1"/>
</dbReference>
<sequence length="118" mass="12943">MILQISIAIAAVTFVVLVMVIIRTLRQVKGILEKIDRTVTDVKPQINDVLGETKESVGEANMLLADMREKSHKTDALFNAVNHVGKGLEELSSTLTNKSNQVTTSQSNQPNIKIGTRD</sequence>
<dbReference type="EMBL" id="JACXAH010000020">
    <property type="protein sequence ID" value="MBD1373221.1"/>
    <property type="molecule type" value="Genomic_DNA"/>
</dbReference>
<keyword evidence="4" id="KW-1185">Reference proteome</keyword>
<protein>
    <submittedName>
        <fullName evidence="3">DUF948 domain-containing protein</fullName>
    </submittedName>
</protein>
<feature type="region of interest" description="Disordered" evidence="1">
    <location>
        <begin position="95"/>
        <end position="118"/>
    </location>
</feature>
<name>A0A926NAE3_9BACL</name>
<organism evidence="3 4">
    <name type="scientific">Polycladospora coralii</name>
    <dbReference type="NCBI Taxonomy" id="2771432"/>
    <lineage>
        <taxon>Bacteria</taxon>
        <taxon>Bacillati</taxon>
        <taxon>Bacillota</taxon>
        <taxon>Bacilli</taxon>
        <taxon>Bacillales</taxon>
        <taxon>Thermoactinomycetaceae</taxon>
        <taxon>Polycladospora</taxon>
    </lineage>
</organism>
<comment type="caution">
    <text evidence="3">The sequence shown here is derived from an EMBL/GenBank/DDBJ whole genome shotgun (WGS) entry which is preliminary data.</text>
</comment>
<gene>
    <name evidence="3" type="ORF">IC620_12770</name>
</gene>
<feature type="compositionally biased region" description="Polar residues" evidence="1">
    <location>
        <begin position="95"/>
        <end position="111"/>
    </location>
</feature>
<evidence type="ECO:0000313" key="3">
    <source>
        <dbReference type="EMBL" id="MBD1373221.1"/>
    </source>
</evidence>
<feature type="transmembrane region" description="Helical" evidence="2">
    <location>
        <begin position="6"/>
        <end position="25"/>
    </location>
</feature>
<keyword evidence="2" id="KW-1133">Transmembrane helix</keyword>
<evidence type="ECO:0000256" key="2">
    <source>
        <dbReference type="SAM" id="Phobius"/>
    </source>
</evidence>
<dbReference type="InterPro" id="IPR009293">
    <property type="entry name" value="UPF0478"/>
</dbReference>
<dbReference type="PANTHER" id="PTHR40070">
    <property type="entry name" value="UPF0478 PROTEIN YTXG"/>
    <property type="match status" value="1"/>
</dbReference>
<evidence type="ECO:0000313" key="4">
    <source>
        <dbReference type="Proteomes" id="UP000661691"/>
    </source>
</evidence>